<evidence type="ECO:0000313" key="2">
    <source>
        <dbReference type="RefSeq" id="XP_071904291.1"/>
    </source>
</evidence>
<dbReference type="InterPro" id="IPR052343">
    <property type="entry name" value="Retrotransposon-Effector_Assoc"/>
</dbReference>
<accession>A0ABM4UAI5</accession>
<sequence length="223" mass="25334">MDIDSALGLDGFGASFYQFCWDIVKQDLLSAVHDYFRVMEQPRGFSSSLIVLLPKVDRASSWRDFHPISLCNELVMDHDRQLASPNLILKLDMEKADDRVEWHLLLSMLRKFGFIEWVVDLLFRTFSNSWFSVLINGEPMGVKEFLSSYQSFSGQNVNVGKSSFLVSSRALPQQVMLVSLVLGFQQQEFPIRYLGAPLVKGKLNSVACGGILSKLWCFPLQNL</sequence>
<reference evidence="2" key="1">
    <citation type="submission" date="2025-08" db="UniProtKB">
        <authorList>
            <consortium name="RefSeq"/>
        </authorList>
    </citation>
    <scope>IDENTIFICATION</scope>
    <source>
        <tissue evidence="2">Leaves</tissue>
    </source>
</reference>
<evidence type="ECO:0008006" key="3">
    <source>
        <dbReference type="Google" id="ProtNLM"/>
    </source>
</evidence>
<organism evidence="1 2">
    <name type="scientific">Coffea arabica</name>
    <name type="common">Arabian coffee</name>
    <dbReference type="NCBI Taxonomy" id="13443"/>
    <lineage>
        <taxon>Eukaryota</taxon>
        <taxon>Viridiplantae</taxon>
        <taxon>Streptophyta</taxon>
        <taxon>Embryophyta</taxon>
        <taxon>Tracheophyta</taxon>
        <taxon>Spermatophyta</taxon>
        <taxon>Magnoliopsida</taxon>
        <taxon>eudicotyledons</taxon>
        <taxon>Gunneridae</taxon>
        <taxon>Pentapetalae</taxon>
        <taxon>asterids</taxon>
        <taxon>lamiids</taxon>
        <taxon>Gentianales</taxon>
        <taxon>Rubiaceae</taxon>
        <taxon>Ixoroideae</taxon>
        <taxon>Gardenieae complex</taxon>
        <taxon>Bertiereae - Coffeeae clade</taxon>
        <taxon>Coffeeae</taxon>
        <taxon>Coffea</taxon>
    </lineage>
</organism>
<proteinExistence type="predicted"/>
<dbReference type="Proteomes" id="UP001652660">
    <property type="component" value="Chromosome 5e"/>
</dbReference>
<dbReference type="PANTHER" id="PTHR46890:SF48">
    <property type="entry name" value="RNA-DIRECTED DNA POLYMERASE"/>
    <property type="match status" value="1"/>
</dbReference>
<protein>
    <recommendedName>
        <fullName evidence="3">Reverse transcriptase</fullName>
    </recommendedName>
</protein>
<dbReference type="GeneID" id="140006378"/>
<evidence type="ECO:0000313" key="1">
    <source>
        <dbReference type="Proteomes" id="UP001652660"/>
    </source>
</evidence>
<keyword evidence="1" id="KW-1185">Reference proteome</keyword>
<name>A0ABM4UAI5_COFAR</name>
<gene>
    <name evidence="2" type="primary">LOC140006378</name>
</gene>
<dbReference type="PANTHER" id="PTHR46890">
    <property type="entry name" value="NON-LTR RETROLELEMENT REVERSE TRANSCRIPTASE-LIKE PROTEIN-RELATED"/>
    <property type="match status" value="1"/>
</dbReference>
<dbReference type="RefSeq" id="XP_071904291.1">
    <property type="nucleotide sequence ID" value="XM_072048190.1"/>
</dbReference>